<reference evidence="1 2" key="1">
    <citation type="submission" date="2017-11" db="EMBL/GenBank/DDBJ databases">
        <title>Draft genome sequence of Enterococcus plantarum TRW2 strain isolated from lettuce.</title>
        <authorList>
            <person name="Kim E.B."/>
            <person name="Marco M.L."/>
            <person name="Williams T.R."/>
            <person name="You I.H."/>
        </authorList>
    </citation>
    <scope>NUCLEOTIDE SEQUENCE [LARGE SCALE GENOMIC DNA]</scope>
    <source>
        <strain evidence="1 2">TRW2</strain>
    </source>
</reference>
<accession>A0A2W3ZN73</accession>
<gene>
    <name evidence="1" type="ORF">CI088_04720</name>
</gene>
<comment type="caution">
    <text evidence="1">The sequence shown here is derived from an EMBL/GenBank/DDBJ whole genome shotgun (WGS) entry which is preliminary data.</text>
</comment>
<dbReference type="OrthoDB" id="9983958at2"/>
<evidence type="ECO:0000313" key="2">
    <source>
        <dbReference type="Proteomes" id="UP000249828"/>
    </source>
</evidence>
<evidence type="ECO:0000313" key="1">
    <source>
        <dbReference type="EMBL" id="PZL75534.1"/>
    </source>
</evidence>
<proteinExistence type="predicted"/>
<protein>
    <submittedName>
        <fullName evidence="1">Uncharacterized protein</fullName>
    </submittedName>
</protein>
<dbReference type="Proteomes" id="UP000249828">
    <property type="component" value="Unassembled WGS sequence"/>
</dbReference>
<sequence>MIASAFTVYSHLGCETKVIFTFVPHPFYINLSVEKEKRCKNKKVSIHLVLGSYIWCQHQSET</sequence>
<name>A0A2W3ZN73_9ENTE</name>
<keyword evidence="2" id="KW-1185">Reference proteome</keyword>
<organism evidence="1 2">
    <name type="scientific">Enterococcus plantarum</name>
    <dbReference type="NCBI Taxonomy" id="1077675"/>
    <lineage>
        <taxon>Bacteria</taxon>
        <taxon>Bacillati</taxon>
        <taxon>Bacillota</taxon>
        <taxon>Bacilli</taxon>
        <taxon>Lactobacillales</taxon>
        <taxon>Enterococcaceae</taxon>
        <taxon>Enterococcus</taxon>
    </lineage>
</organism>
<dbReference type="AlphaFoldDB" id="A0A2W3ZN73"/>
<dbReference type="EMBL" id="PIEU01000043">
    <property type="protein sequence ID" value="PZL75534.1"/>
    <property type="molecule type" value="Genomic_DNA"/>
</dbReference>